<evidence type="ECO:0000313" key="7">
    <source>
        <dbReference type="Proteomes" id="UP000708208"/>
    </source>
</evidence>
<dbReference type="Proteomes" id="UP000708208">
    <property type="component" value="Unassembled WGS sequence"/>
</dbReference>
<name>A0A8J2J106_9HEXA</name>
<dbReference type="EMBL" id="CAJVCH010009832">
    <property type="protein sequence ID" value="CAG7667405.1"/>
    <property type="molecule type" value="Genomic_DNA"/>
</dbReference>
<organism evidence="6 7">
    <name type="scientific">Allacma fusca</name>
    <dbReference type="NCBI Taxonomy" id="39272"/>
    <lineage>
        <taxon>Eukaryota</taxon>
        <taxon>Metazoa</taxon>
        <taxon>Ecdysozoa</taxon>
        <taxon>Arthropoda</taxon>
        <taxon>Hexapoda</taxon>
        <taxon>Collembola</taxon>
        <taxon>Symphypleona</taxon>
        <taxon>Sminthuridae</taxon>
        <taxon>Allacma</taxon>
    </lineage>
</organism>
<evidence type="ECO:0000256" key="3">
    <source>
        <dbReference type="ARBA" id="ARBA00012379"/>
    </source>
</evidence>
<comment type="caution">
    <text evidence="6">The sequence shown here is derived from an EMBL/GenBank/DDBJ whole genome shotgun (WGS) entry which is preliminary data.</text>
</comment>
<keyword evidence="7" id="KW-1185">Reference proteome</keyword>
<keyword evidence="4" id="KW-0546">Nucleotide metabolism</keyword>
<dbReference type="GO" id="GO:0046081">
    <property type="term" value="P:dUTP catabolic process"/>
    <property type="evidence" value="ECO:0007669"/>
    <property type="project" value="InterPro"/>
</dbReference>
<comment type="similarity">
    <text evidence="2">Belongs to the dUTPase family.</text>
</comment>
<evidence type="ECO:0000256" key="4">
    <source>
        <dbReference type="ARBA" id="ARBA00023080"/>
    </source>
</evidence>
<accession>A0A8J2J106</accession>
<dbReference type="InterPro" id="IPR029054">
    <property type="entry name" value="dUTPase-like"/>
</dbReference>
<dbReference type="EC" id="3.6.1.23" evidence="3"/>
<dbReference type="GO" id="GO:0006226">
    <property type="term" value="P:dUMP biosynthetic process"/>
    <property type="evidence" value="ECO:0007669"/>
    <property type="project" value="InterPro"/>
</dbReference>
<evidence type="ECO:0000256" key="1">
    <source>
        <dbReference type="ARBA" id="ARBA00005142"/>
    </source>
</evidence>
<protein>
    <recommendedName>
        <fullName evidence="3">dUTP diphosphatase</fullName>
        <ecNumber evidence="3">3.6.1.23</ecNumber>
    </recommendedName>
</protein>
<dbReference type="GO" id="GO:0000287">
    <property type="term" value="F:magnesium ion binding"/>
    <property type="evidence" value="ECO:0007669"/>
    <property type="project" value="InterPro"/>
</dbReference>
<proteinExistence type="inferred from homology"/>
<evidence type="ECO:0000259" key="5">
    <source>
        <dbReference type="Pfam" id="PF00692"/>
    </source>
</evidence>
<dbReference type="PANTHER" id="PTHR11241:SF0">
    <property type="entry name" value="DEOXYURIDINE 5'-TRIPHOSPHATE NUCLEOTIDOHYDROLASE"/>
    <property type="match status" value="1"/>
</dbReference>
<dbReference type="GO" id="GO:0004170">
    <property type="term" value="F:dUTP diphosphatase activity"/>
    <property type="evidence" value="ECO:0007669"/>
    <property type="project" value="UniProtKB-EC"/>
</dbReference>
<evidence type="ECO:0000256" key="2">
    <source>
        <dbReference type="ARBA" id="ARBA00006581"/>
    </source>
</evidence>
<feature type="domain" description="dUTPase-like" evidence="5">
    <location>
        <begin position="78"/>
        <end position="146"/>
    </location>
</feature>
<evidence type="ECO:0000313" key="6">
    <source>
        <dbReference type="EMBL" id="CAG7667405.1"/>
    </source>
</evidence>
<dbReference type="InterPro" id="IPR008181">
    <property type="entry name" value="dUTPase"/>
</dbReference>
<sequence>MAALSGQGRCGSRGGGRGGGNHCPGYNALKDVQHAGYRLIVSTNELWIKIVIFAAYSNEIARDLTCKKRRVRNHTRKGLQYAAGLDLKSAQSITVRAHDRCLILSGLKIQLPKGTFGRISPRSGLAAKSKSDIGGGIIDEYYSGIVRLR</sequence>
<dbReference type="OrthoDB" id="419889at2759"/>
<dbReference type="AlphaFoldDB" id="A0A8J2J106"/>
<comment type="pathway">
    <text evidence="1">Pyrimidine metabolism; dUMP biosynthesis; dUMP from dCTP (dUTP route): step 2/2.</text>
</comment>
<reference evidence="6" key="1">
    <citation type="submission" date="2021-06" db="EMBL/GenBank/DDBJ databases">
        <authorList>
            <person name="Hodson N. C."/>
            <person name="Mongue J. A."/>
            <person name="Jaron S. K."/>
        </authorList>
    </citation>
    <scope>NUCLEOTIDE SEQUENCE</scope>
</reference>
<dbReference type="Pfam" id="PF00692">
    <property type="entry name" value="dUTPase"/>
    <property type="match status" value="1"/>
</dbReference>
<dbReference type="PANTHER" id="PTHR11241">
    <property type="entry name" value="DEOXYURIDINE 5'-TRIPHOSPHATE NUCLEOTIDOHYDROLASE"/>
    <property type="match status" value="1"/>
</dbReference>
<gene>
    <name evidence="6" type="ORF">AFUS01_LOCUS1756</name>
</gene>